<accession>A0A841HW74</accession>
<dbReference type="Pfam" id="PF00672">
    <property type="entry name" value="HAMP"/>
    <property type="match status" value="1"/>
</dbReference>
<organism evidence="4 5">
    <name type="scientific">Deinobacterium chartae</name>
    <dbReference type="NCBI Taxonomy" id="521158"/>
    <lineage>
        <taxon>Bacteria</taxon>
        <taxon>Thermotogati</taxon>
        <taxon>Deinococcota</taxon>
        <taxon>Deinococci</taxon>
        <taxon>Deinococcales</taxon>
        <taxon>Deinococcaceae</taxon>
        <taxon>Deinobacterium</taxon>
    </lineage>
</organism>
<dbReference type="GO" id="GO:0007165">
    <property type="term" value="P:signal transduction"/>
    <property type="evidence" value="ECO:0007669"/>
    <property type="project" value="InterPro"/>
</dbReference>
<dbReference type="Proteomes" id="UP000569951">
    <property type="component" value="Unassembled WGS sequence"/>
</dbReference>
<keyword evidence="2" id="KW-1133">Transmembrane helix</keyword>
<comment type="caution">
    <text evidence="4">The sequence shown here is derived from an EMBL/GenBank/DDBJ whole genome shotgun (WGS) entry which is preliminary data.</text>
</comment>
<dbReference type="RefSeq" id="WP_221276870.1">
    <property type="nucleotide sequence ID" value="NZ_JACHHG010000002.1"/>
</dbReference>
<evidence type="ECO:0000259" key="3">
    <source>
        <dbReference type="PROSITE" id="PS50885"/>
    </source>
</evidence>
<keyword evidence="2" id="KW-0472">Membrane</keyword>
<dbReference type="GO" id="GO:0016020">
    <property type="term" value="C:membrane"/>
    <property type="evidence" value="ECO:0007669"/>
    <property type="project" value="InterPro"/>
</dbReference>
<dbReference type="CDD" id="cd06225">
    <property type="entry name" value="HAMP"/>
    <property type="match status" value="1"/>
</dbReference>
<feature type="domain" description="HAMP" evidence="3">
    <location>
        <begin position="393"/>
        <end position="445"/>
    </location>
</feature>
<keyword evidence="2" id="KW-0812">Transmembrane</keyword>
<protein>
    <submittedName>
        <fullName evidence="4">HAMP domain-containing protein</fullName>
    </submittedName>
</protein>
<evidence type="ECO:0000256" key="1">
    <source>
        <dbReference type="SAM" id="MobiDB-lite"/>
    </source>
</evidence>
<dbReference type="SUPFAM" id="SSF158472">
    <property type="entry name" value="HAMP domain-like"/>
    <property type="match status" value="1"/>
</dbReference>
<dbReference type="SMART" id="SM00304">
    <property type="entry name" value="HAMP"/>
    <property type="match status" value="1"/>
</dbReference>
<feature type="compositionally biased region" description="Low complexity" evidence="1">
    <location>
        <begin position="95"/>
        <end position="117"/>
    </location>
</feature>
<evidence type="ECO:0000256" key="2">
    <source>
        <dbReference type="SAM" id="Phobius"/>
    </source>
</evidence>
<gene>
    <name evidence="4" type="ORF">HNR42_000580</name>
</gene>
<dbReference type="EMBL" id="JACHHG010000002">
    <property type="protein sequence ID" value="MBB6097166.1"/>
    <property type="molecule type" value="Genomic_DNA"/>
</dbReference>
<evidence type="ECO:0000313" key="4">
    <source>
        <dbReference type="EMBL" id="MBB6097166.1"/>
    </source>
</evidence>
<dbReference type="PROSITE" id="PS50885">
    <property type="entry name" value="HAMP"/>
    <property type="match status" value="1"/>
</dbReference>
<proteinExistence type="predicted"/>
<dbReference type="AlphaFoldDB" id="A0A841HW74"/>
<dbReference type="InterPro" id="IPR003660">
    <property type="entry name" value="HAMP_dom"/>
</dbReference>
<feature type="transmembrane region" description="Helical" evidence="2">
    <location>
        <begin position="173"/>
        <end position="195"/>
    </location>
</feature>
<name>A0A841HW74_9DEIO</name>
<evidence type="ECO:0000313" key="5">
    <source>
        <dbReference type="Proteomes" id="UP000569951"/>
    </source>
</evidence>
<keyword evidence="5" id="KW-1185">Reference proteome</keyword>
<feature type="transmembrane region" description="Helical" evidence="2">
    <location>
        <begin position="374"/>
        <end position="400"/>
    </location>
</feature>
<reference evidence="4 5" key="1">
    <citation type="submission" date="2020-08" db="EMBL/GenBank/DDBJ databases">
        <title>Genomic Encyclopedia of Type Strains, Phase IV (KMG-IV): sequencing the most valuable type-strain genomes for metagenomic binning, comparative biology and taxonomic classification.</title>
        <authorList>
            <person name="Goeker M."/>
        </authorList>
    </citation>
    <scope>NUCLEOTIDE SEQUENCE [LARGE SCALE GENOMIC DNA]</scope>
    <source>
        <strain evidence="4 5">DSM 21458</strain>
    </source>
</reference>
<sequence length="448" mass="46753">MSDTPTLYSVRLLRAPTDPGERSDKAAQLAPKLGITPERAERFLERSGVNIVKPTSLERAQLLVSLLAEIGVAAEEVPASPPPAAATATFPVSSAAPVGSPAPAATPATSTTGFASAHPTSYPAAPSSTATLSGAAVAEPIASPATDRFSGAENASLEDDLVRKPKGWVSLRWKLLALALIPIAVMGAAWVVSVFTSQARDNRELLVQGAVQTASVFSKSILDLQESSGQNLSNSELRANVQQRAQDLFDSGLLPLNTVIVTDASGNVIAAYDRTFARDNAPDSAFTEPVQTWKNSEPEVYTLATTMAKDTIKYRPPSEGAVKIDMSQTSPLARVDGNVILAAYPLPGGGGATLLALNSSSLQAQVSRSVTNTLFQLIVVLGATAALTALFAAGIIGRLVGLARTADRISLGDLEDPIESKGRDEIDDLADAVERMRSSLEAAMARLG</sequence>
<feature type="region of interest" description="Disordered" evidence="1">
    <location>
        <begin position="95"/>
        <end position="128"/>
    </location>
</feature>
<dbReference type="Gene3D" id="6.10.340.10">
    <property type="match status" value="1"/>
</dbReference>